<reference evidence="1" key="2">
    <citation type="submission" date="2023-01" db="EMBL/GenBank/DDBJ databases">
        <title>Draft genome sequence of Paraferrimonas sedimenticola strain NBRC 101628.</title>
        <authorList>
            <person name="Sun Q."/>
            <person name="Mori K."/>
        </authorList>
    </citation>
    <scope>NUCLEOTIDE SEQUENCE</scope>
    <source>
        <strain evidence="1">NBRC 101628</strain>
    </source>
</reference>
<dbReference type="EMBL" id="BSNC01000004">
    <property type="protein sequence ID" value="GLP96026.1"/>
    <property type="molecule type" value="Genomic_DNA"/>
</dbReference>
<comment type="caution">
    <text evidence="1">The sequence shown here is derived from an EMBL/GenBank/DDBJ whole genome shotgun (WGS) entry which is preliminary data.</text>
</comment>
<dbReference type="RefSeq" id="WP_141237416.1">
    <property type="nucleotide sequence ID" value="NZ_BSNC01000004.1"/>
</dbReference>
<keyword evidence="2" id="KW-1185">Reference proteome</keyword>
<gene>
    <name evidence="1" type="ORF">GCM10007895_13320</name>
</gene>
<reference evidence="1" key="1">
    <citation type="journal article" date="2014" name="Int. J. Syst. Evol. Microbiol.">
        <title>Complete genome sequence of Corynebacterium casei LMG S-19264T (=DSM 44701T), isolated from a smear-ripened cheese.</title>
        <authorList>
            <consortium name="US DOE Joint Genome Institute (JGI-PGF)"/>
            <person name="Walter F."/>
            <person name="Albersmeier A."/>
            <person name="Kalinowski J."/>
            <person name="Ruckert C."/>
        </authorList>
    </citation>
    <scope>NUCLEOTIDE SEQUENCE</scope>
    <source>
        <strain evidence="1">NBRC 101628</strain>
    </source>
</reference>
<evidence type="ECO:0000313" key="1">
    <source>
        <dbReference type="EMBL" id="GLP96026.1"/>
    </source>
</evidence>
<sequence length="668" mass="75133">MKKQPIGYREQNGLSTTASAQVDWHSDIAVKSASSGSNITSTNTNKSISTQNTSEVAYQHVGSDPQSFAQLENSLPGDAGKGTAFNGVDSYISFAPWKATGNVRIQAWLGELGQQDDGSYHWTHVVASDNSHESIRIDRYSAQIQIGTQYPGIYQAFDFAETRYVQVDVEPGKLTISDGIRSASIEDQSIQPDRLEFDQFFLRDGQYSKGIVQAISLQELSNSGNTVNYRAYGFESMLPDTGTQFNLVNVEHIVPDGEVPPPCEGDECPEPPPNPCVDDPNNCLPGYDLDMSNSPVKTQADWDTQFLALYPNHKPVMNITVGDDTGRFAWEAPIWLKTYVIMATTYQDDKYIDWAVELVDHLFHYTDEKRQARGEINVSAEPYWQAPKHYMNNPGTPAPGWRHYNPKDGKDWRVQALQDGRVLSGVMSVVDYIKGFGLTQYDAKVDQWIAEAKRIVDSHDTSYSETKQSSVAGSYYYPNDNSADDDSGLHSRPIPFNHNLSQAYVQMVMDKWSGGTTNYSQRVQNLLKFFSDYLERKSDGSCEWRYQAHTTDPNTKFEDFNHGDIDIEFLVKAHREGVNQDESMMQCITKSVTGKMHNQGTYTDLVNGTGTASGDHQINSGWHWIELHQYDSQVAYDVHATLTKHGNSLSWYGTYMAWANMLRMTHKP</sequence>
<proteinExistence type="predicted"/>
<accession>A0AA37VVF3</accession>
<dbReference type="Proteomes" id="UP001161422">
    <property type="component" value="Unassembled WGS sequence"/>
</dbReference>
<dbReference type="AlphaFoldDB" id="A0AA37VVF3"/>
<evidence type="ECO:0000313" key="2">
    <source>
        <dbReference type="Proteomes" id="UP001161422"/>
    </source>
</evidence>
<organism evidence="1 2">
    <name type="scientific">Paraferrimonas sedimenticola</name>
    <dbReference type="NCBI Taxonomy" id="375674"/>
    <lineage>
        <taxon>Bacteria</taxon>
        <taxon>Pseudomonadati</taxon>
        <taxon>Pseudomonadota</taxon>
        <taxon>Gammaproteobacteria</taxon>
        <taxon>Alteromonadales</taxon>
        <taxon>Ferrimonadaceae</taxon>
        <taxon>Paraferrimonas</taxon>
    </lineage>
</organism>
<protein>
    <submittedName>
        <fullName evidence="1">Uncharacterized protein</fullName>
    </submittedName>
</protein>
<name>A0AA37VVF3_9GAMM</name>